<sequence length="147" mass="15611">MPQLSDWLRLTVISRAQQEASERHHSHTDTGHLLLALLASSGSSFDSVLADQGTTAEAVRCAVEERWSAGATDGTRWWGFPVPVGELPPLSTEAGEAVRQTDRASSVQGAGFLFPPYLLAVLADSQGLAGAVLRNLRATAMADTAVR</sequence>
<reference evidence="3 4" key="1">
    <citation type="journal article" date="2019" name="Int. J. Syst. Evol. Microbiol.">
        <title>The Global Catalogue of Microorganisms (GCM) 10K type strain sequencing project: providing services to taxonomists for standard genome sequencing and annotation.</title>
        <authorList>
            <consortium name="The Broad Institute Genomics Platform"/>
            <consortium name="The Broad Institute Genome Sequencing Center for Infectious Disease"/>
            <person name="Wu L."/>
            <person name="Ma J."/>
        </authorList>
    </citation>
    <scope>NUCLEOTIDE SEQUENCE [LARGE SCALE GENOMIC DNA]</scope>
    <source>
        <strain evidence="3 4">JCM 14559</strain>
    </source>
</reference>
<dbReference type="Gene3D" id="1.10.1780.10">
    <property type="entry name" value="Clp, N-terminal domain"/>
    <property type="match status" value="1"/>
</dbReference>
<protein>
    <recommendedName>
        <fullName evidence="2">Clp R domain-containing protein</fullName>
    </recommendedName>
</protein>
<dbReference type="InterPro" id="IPR004176">
    <property type="entry name" value="Clp_R_N"/>
</dbReference>
<accession>A0ABN2YI14</accession>
<gene>
    <name evidence="3" type="ORF">GCM10009759_79640</name>
</gene>
<dbReference type="EMBL" id="BAAANS010000138">
    <property type="protein sequence ID" value="GAA2127210.1"/>
    <property type="molecule type" value="Genomic_DNA"/>
</dbReference>
<organism evidence="3 4">
    <name type="scientific">Kitasatospora saccharophila</name>
    <dbReference type="NCBI Taxonomy" id="407973"/>
    <lineage>
        <taxon>Bacteria</taxon>
        <taxon>Bacillati</taxon>
        <taxon>Actinomycetota</taxon>
        <taxon>Actinomycetes</taxon>
        <taxon>Kitasatosporales</taxon>
        <taxon>Streptomycetaceae</taxon>
        <taxon>Kitasatospora</taxon>
    </lineage>
</organism>
<evidence type="ECO:0000259" key="2">
    <source>
        <dbReference type="PROSITE" id="PS51903"/>
    </source>
</evidence>
<dbReference type="RefSeq" id="WP_344559685.1">
    <property type="nucleotide sequence ID" value="NZ_BAAANS010000138.1"/>
</dbReference>
<name>A0ABN2YI14_9ACTN</name>
<comment type="caution">
    <text evidence="3">The sequence shown here is derived from an EMBL/GenBank/DDBJ whole genome shotgun (WGS) entry which is preliminary data.</text>
</comment>
<dbReference type="Pfam" id="PF02861">
    <property type="entry name" value="Clp_N"/>
    <property type="match status" value="1"/>
</dbReference>
<evidence type="ECO:0000256" key="1">
    <source>
        <dbReference type="PROSITE-ProRule" id="PRU01251"/>
    </source>
</evidence>
<feature type="domain" description="Clp R" evidence="2">
    <location>
        <begin position="1"/>
        <end position="70"/>
    </location>
</feature>
<dbReference type="Proteomes" id="UP001500897">
    <property type="component" value="Unassembled WGS sequence"/>
</dbReference>
<keyword evidence="1" id="KW-0677">Repeat</keyword>
<evidence type="ECO:0000313" key="4">
    <source>
        <dbReference type="Proteomes" id="UP001500897"/>
    </source>
</evidence>
<proteinExistence type="predicted"/>
<keyword evidence="4" id="KW-1185">Reference proteome</keyword>
<dbReference type="InterPro" id="IPR036628">
    <property type="entry name" value="Clp_N_dom_sf"/>
</dbReference>
<dbReference type="PROSITE" id="PS51903">
    <property type="entry name" value="CLP_R"/>
    <property type="match status" value="1"/>
</dbReference>
<dbReference type="SUPFAM" id="SSF81923">
    <property type="entry name" value="Double Clp-N motif"/>
    <property type="match status" value="1"/>
</dbReference>
<evidence type="ECO:0000313" key="3">
    <source>
        <dbReference type="EMBL" id="GAA2127210.1"/>
    </source>
</evidence>